<gene>
    <name evidence="4" type="ORF">HLB44_01590</name>
</gene>
<dbReference type="Pfam" id="PF02470">
    <property type="entry name" value="MlaD"/>
    <property type="match status" value="1"/>
</dbReference>
<dbReference type="EMBL" id="JABRWJ010000001">
    <property type="protein sequence ID" value="NRF65668.1"/>
    <property type="molecule type" value="Genomic_DNA"/>
</dbReference>
<sequence>MEAEARYTWVGAAILLLVVALVGSLVWLRNVGAQRDYTYYTIHFEHQSLEGLQIGADVELRGIKVGRVEDYALAGDGANRVRVDLRVNRRAPVRTNTVAVVTRNLLTGIAAISLVNADPQGKPLIDAPPGEEYPVIAEGRSNLEEITGRVNQVGEMATAVLASLNQLLQAENREALMGTVRNLRTLSAGLNSRLQTLDGTLTQVGRAADEVGGAVTRLSTAGERIATVAERGSERLDTTLVEAERTLTEARQALAQLSKATDSLQQQTVATARRLEDTAATADDRLESTAAELRLSIDAATRVLERLHEPRAALLGPAKRQLGPGESLK</sequence>
<organism evidence="4 5">
    <name type="scientific">Pseudaquabacterium terrae</name>
    <dbReference type="NCBI Taxonomy" id="2732868"/>
    <lineage>
        <taxon>Bacteria</taxon>
        <taxon>Pseudomonadati</taxon>
        <taxon>Pseudomonadota</taxon>
        <taxon>Betaproteobacteria</taxon>
        <taxon>Burkholderiales</taxon>
        <taxon>Sphaerotilaceae</taxon>
        <taxon>Pseudaquabacterium</taxon>
    </lineage>
</organism>
<reference evidence="4 5" key="1">
    <citation type="submission" date="2020-05" db="EMBL/GenBank/DDBJ databases">
        <title>Aquincola sp. isolate from soil.</title>
        <authorList>
            <person name="Han J."/>
            <person name="Kim D.-U."/>
        </authorList>
    </citation>
    <scope>NUCLEOTIDE SEQUENCE [LARGE SCALE GENOMIC DNA]</scope>
    <source>
        <strain evidence="4 5">S2</strain>
    </source>
</reference>
<proteinExistence type="predicted"/>
<keyword evidence="1" id="KW-0175">Coiled coil</keyword>
<dbReference type="RefSeq" id="WP_173119914.1">
    <property type="nucleotide sequence ID" value="NZ_JABRWJ010000001.1"/>
</dbReference>
<comment type="caution">
    <text evidence="4">The sequence shown here is derived from an EMBL/GenBank/DDBJ whole genome shotgun (WGS) entry which is preliminary data.</text>
</comment>
<feature type="domain" description="Mce/MlaD" evidence="3">
    <location>
        <begin position="39"/>
        <end position="115"/>
    </location>
</feature>
<keyword evidence="2" id="KW-1133">Transmembrane helix</keyword>
<evidence type="ECO:0000256" key="2">
    <source>
        <dbReference type="SAM" id="Phobius"/>
    </source>
</evidence>
<dbReference type="InterPro" id="IPR003399">
    <property type="entry name" value="Mce/MlaD"/>
</dbReference>
<keyword evidence="2" id="KW-0812">Transmembrane</keyword>
<keyword evidence="2" id="KW-0472">Membrane</keyword>
<protein>
    <submittedName>
        <fullName evidence="4">MCE family protein</fullName>
    </submittedName>
</protein>
<evidence type="ECO:0000313" key="5">
    <source>
        <dbReference type="Proteomes" id="UP000737171"/>
    </source>
</evidence>
<dbReference type="PANTHER" id="PTHR36698:SF2">
    <property type="entry name" value="MCE_MLAD DOMAIN-CONTAINING PROTEIN"/>
    <property type="match status" value="1"/>
</dbReference>
<evidence type="ECO:0000259" key="3">
    <source>
        <dbReference type="Pfam" id="PF02470"/>
    </source>
</evidence>
<feature type="transmembrane region" description="Helical" evidence="2">
    <location>
        <begin position="6"/>
        <end position="28"/>
    </location>
</feature>
<name>A0ABX2ECM5_9BURK</name>
<evidence type="ECO:0000313" key="4">
    <source>
        <dbReference type="EMBL" id="NRF65668.1"/>
    </source>
</evidence>
<evidence type="ECO:0000256" key="1">
    <source>
        <dbReference type="SAM" id="Coils"/>
    </source>
</evidence>
<accession>A0ABX2ECM5</accession>
<dbReference type="PANTHER" id="PTHR36698">
    <property type="entry name" value="BLL5892 PROTEIN"/>
    <property type="match status" value="1"/>
</dbReference>
<keyword evidence="5" id="KW-1185">Reference proteome</keyword>
<feature type="coiled-coil region" evidence="1">
    <location>
        <begin position="233"/>
        <end position="292"/>
    </location>
</feature>
<dbReference type="Proteomes" id="UP000737171">
    <property type="component" value="Unassembled WGS sequence"/>
</dbReference>